<keyword evidence="4" id="KW-0472">Membrane</keyword>
<dbReference type="PANTHER" id="PTHR43280">
    <property type="entry name" value="ARAC-FAMILY TRANSCRIPTIONAL REGULATOR"/>
    <property type="match status" value="1"/>
</dbReference>
<evidence type="ECO:0000259" key="5">
    <source>
        <dbReference type="PROSITE" id="PS01124"/>
    </source>
</evidence>
<sequence>MISIPVSFLLAALFLGLLLSVVFWRGLPRIARLCFALLLALLVLETVFVGLRFAFGIFSFLPLQRVLPLWIAPLAFLSFLSLTEALERLRKSFLFHGVIASVAAMLVLFPQEARVLPDVVIALSFTAYAVLLARHWHRGPDELSQIPVQLTGRWHRIEAVVLATMIATLIVDGGIAVLFAHSEDRAAAWLVSLATLGLITTVAAVLMWVNLGAKGGLRAAARPALNGGNEKIVQKAHSVLVEQELFRDTGLTATRLARRVGVPDRELSRAINAGKGQSVSQFVNHLRVEEAARLLTTTDAPATQVMEKAGFLTRSNFYREFQKRYGMPPGDYRKKMQAAD</sequence>
<accession>A0A0M7AI10</accession>
<evidence type="ECO:0000313" key="7">
    <source>
        <dbReference type="Proteomes" id="UP000053235"/>
    </source>
</evidence>
<keyword evidence="3" id="KW-0804">Transcription</keyword>
<dbReference type="GO" id="GO:0043565">
    <property type="term" value="F:sequence-specific DNA binding"/>
    <property type="evidence" value="ECO:0007669"/>
    <property type="project" value="InterPro"/>
</dbReference>
<feature type="domain" description="HTH araC/xylS-type" evidence="5">
    <location>
        <begin position="235"/>
        <end position="335"/>
    </location>
</feature>
<keyword evidence="4" id="KW-0812">Transmembrane</keyword>
<dbReference type="InterPro" id="IPR018060">
    <property type="entry name" value="HTH_AraC"/>
</dbReference>
<keyword evidence="1" id="KW-0805">Transcription regulation</keyword>
<dbReference type="EMBL" id="CXWD01000017">
    <property type="protein sequence ID" value="CTQ74519.1"/>
    <property type="molecule type" value="Genomic_DNA"/>
</dbReference>
<dbReference type="Pfam" id="PF12833">
    <property type="entry name" value="HTH_18"/>
    <property type="match status" value="1"/>
</dbReference>
<dbReference type="AlphaFoldDB" id="A0A0M7AI10"/>
<reference evidence="7" key="1">
    <citation type="submission" date="2015-07" db="EMBL/GenBank/DDBJ databases">
        <authorList>
            <person name="Rodrigo-Torres Lidia"/>
            <person name="Arahal R.David."/>
        </authorList>
    </citation>
    <scope>NUCLEOTIDE SEQUENCE [LARGE SCALE GENOMIC DNA]</scope>
    <source>
        <strain evidence="7">CECT 5112</strain>
    </source>
</reference>
<feature type="transmembrane region" description="Helical" evidence="4">
    <location>
        <begin position="93"/>
        <end position="109"/>
    </location>
</feature>
<dbReference type="PANTHER" id="PTHR43280:SF29">
    <property type="entry name" value="ARAC-FAMILY TRANSCRIPTIONAL REGULATOR"/>
    <property type="match status" value="1"/>
</dbReference>
<gene>
    <name evidence="6" type="primary">btr_1</name>
    <name evidence="6" type="ORF">LAX5112_03889</name>
</gene>
<evidence type="ECO:0000256" key="4">
    <source>
        <dbReference type="SAM" id="Phobius"/>
    </source>
</evidence>
<dbReference type="STRING" id="388408.LAX5112_03889"/>
<evidence type="ECO:0000256" key="1">
    <source>
        <dbReference type="ARBA" id="ARBA00023015"/>
    </source>
</evidence>
<evidence type="ECO:0000313" key="6">
    <source>
        <dbReference type="EMBL" id="CTQ74519.1"/>
    </source>
</evidence>
<dbReference type="InterPro" id="IPR009057">
    <property type="entry name" value="Homeodomain-like_sf"/>
</dbReference>
<dbReference type="PROSITE" id="PS01124">
    <property type="entry name" value="HTH_ARAC_FAMILY_2"/>
    <property type="match status" value="1"/>
</dbReference>
<proteinExistence type="predicted"/>
<feature type="transmembrane region" description="Helical" evidence="4">
    <location>
        <begin position="186"/>
        <end position="209"/>
    </location>
</feature>
<keyword evidence="7" id="KW-1185">Reference proteome</keyword>
<evidence type="ECO:0000256" key="3">
    <source>
        <dbReference type="ARBA" id="ARBA00023163"/>
    </source>
</evidence>
<dbReference type="Gene3D" id="1.10.10.60">
    <property type="entry name" value="Homeodomain-like"/>
    <property type="match status" value="1"/>
</dbReference>
<dbReference type="GO" id="GO:0003700">
    <property type="term" value="F:DNA-binding transcription factor activity"/>
    <property type="evidence" value="ECO:0007669"/>
    <property type="project" value="InterPro"/>
</dbReference>
<feature type="transmembrane region" description="Helical" evidence="4">
    <location>
        <begin position="36"/>
        <end position="61"/>
    </location>
</feature>
<dbReference type="RefSeq" id="WP_055673194.1">
    <property type="nucleotide sequence ID" value="NZ_CXWD01000017.1"/>
</dbReference>
<dbReference type="Proteomes" id="UP000053235">
    <property type="component" value="Unassembled WGS sequence"/>
</dbReference>
<protein>
    <submittedName>
        <fullName evidence="6">Bacillibactin transport regulator</fullName>
    </submittedName>
</protein>
<feature type="transmembrane region" description="Helical" evidence="4">
    <location>
        <begin position="115"/>
        <end position="136"/>
    </location>
</feature>
<dbReference type="OrthoDB" id="345413at2"/>
<feature type="transmembrane region" description="Helical" evidence="4">
    <location>
        <begin position="6"/>
        <end position="24"/>
    </location>
</feature>
<dbReference type="SMART" id="SM00342">
    <property type="entry name" value="HTH_ARAC"/>
    <property type="match status" value="1"/>
</dbReference>
<organism evidence="6 7">
    <name type="scientific">Roseibium alexandrii</name>
    <dbReference type="NCBI Taxonomy" id="388408"/>
    <lineage>
        <taxon>Bacteria</taxon>
        <taxon>Pseudomonadati</taxon>
        <taxon>Pseudomonadota</taxon>
        <taxon>Alphaproteobacteria</taxon>
        <taxon>Hyphomicrobiales</taxon>
        <taxon>Stappiaceae</taxon>
        <taxon>Roseibium</taxon>
    </lineage>
</organism>
<feature type="transmembrane region" description="Helical" evidence="4">
    <location>
        <begin position="67"/>
        <end position="86"/>
    </location>
</feature>
<keyword evidence="4" id="KW-1133">Transmembrane helix</keyword>
<evidence type="ECO:0000256" key="2">
    <source>
        <dbReference type="ARBA" id="ARBA00023125"/>
    </source>
</evidence>
<keyword evidence="2" id="KW-0238">DNA-binding</keyword>
<dbReference type="SUPFAM" id="SSF46689">
    <property type="entry name" value="Homeodomain-like"/>
    <property type="match status" value="1"/>
</dbReference>
<feature type="transmembrane region" description="Helical" evidence="4">
    <location>
        <begin position="157"/>
        <end position="180"/>
    </location>
</feature>
<name>A0A0M7AI10_9HYPH</name>